<dbReference type="NCBIfam" id="NF006185">
    <property type="entry name" value="PRK08320.1"/>
    <property type="match status" value="1"/>
</dbReference>
<evidence type="ECO:0000256" key="3">
    <source>
        <dbReference type="ARBA" id="ARBA00004824"/>
    </source>
</evidence>
<dbReference type="GO" id="GO:0005829">
    <property type="term" value="C:cytosol"/>
    <property type="evidence" value="ECO:0007669"/>
    <property type="project" value="TreeGrafter"/>
</dbReference>
<evidence type="ECO:0000256" key="10">
    <source>
        <dbReference type="ARBA" id="ARBA00022898"/>
    </source>
</evidence>
<dbReference type="FunFam" id="3.30.470.10:FF:000006">
    <property type="entry name" value="Branched-chain-amino-acid aminotransferase"/>
    <property type="match status" value="1"/>
</dbReference>
<comment type="pathway">
    <text evidence="5 17">Amino-acid biosynthesis; L-leucine biosynthesis; L-leucine from 3-methyl-2-oxobutanoate: step 4/4.</text>
</comment>
<dbReference type="InterPro" id="IPR018300">
    <property type="entry name" value="Aminotrans_IV_CS"/>
</dbReference>
<dbReference type="GO" id="GO:0004084">
    <property type="term" value="F:branched-chain-amino-acid transaminase activity"/>
    <property type="evidence" value="ECO:0007669"/>
    <property type="project" value="UniProtKB-EC"/>
</dbReference>
<dbReference type="PROSITE" id="PS00770">
    <property type="entry name" value="AA_TRANSFER_CLASS_4"/>
    <property type="match status" value="1"/>
</dbReference>
<dbReference type="UniPathway" id="UPA00047">
    <property type="reaction ID" value="UER00058"/>
</dbReference>
<name>A0A6C2TYU1_PONDE</name>
<sequence>MKIFLGDRLVDEKDAVVSVFDHGLLYGDGVFEGIRAYNGRVFLLDEHIDRLYDSAKAIALEIPMSKGEMAQAVVDTCKANDLMDGYIRLVITRGVGTLGLNPYLCKKAQTIIIAAKIQLYPQELYDNGMKIVTVGTVRNHPEAINPRIKSLNYLNNVMAKIEAINAGCMECLMLNHKGEVAEASGDNVFVIKNGVITTPPSTCGALEGLTRNKVMELARLAGYEVREVPMARYDLFVADEVFLTGTAAEIISVVDVDKRVIGDGKPGAITAQLAKLYHDCANSEGTPIE</sequence>
<evidence type="ECO:0000256" key="7">
    <source>
        <dbReference type="ARBA" id="ARBA00022576"/>
    </source>
</evidence>
<evidence type="ECO:0000256" key="6">
    <source>
        <dbReference type="ARBA" id="ARBA00009320"/>
    </source>
</evidence>
<keyword evidence="7 17" id="KW-0032">Aminotransferase</keyword>
<evidence type="ECO:0000256" key="15">
    <source>
        <dbReference type="RuleBase" id="RU004106"/>
    </source>
</evidence>
<keyword evidence="8 17" id="KW-0028">Amino-acid biosynthesis</keyword>
<dbReference type="RefSeq" id="WP_136078478.1">
    <property type="nucleotide sequence ID" value="NZ_CAAHFG010000001.1"/>
</dbReference>
<evidence type="ECO:0000256" key="1">
    <source>
        <dbReference type="ARBA" id="ARBA00001933"/>
    </source>
</evidence>
<dbReference type="InterPro" id="IPR043132">
    <property type="entry name" value="BCAT-like_C"/>
</dbReference>
<keyword evidence="19" id="KW-1185">Reference proteome</keyword>
<comment type="pathway">
    <text evidence="4 17">Amino-acid biosynthesis; L-valine biosynthesis; L-valine from pyruvate: step 4/4.</text>
</comment>
<dbReference type="AlphaFoldDB" id="A0A6C2TYU1"/>
<dbReference type="GO" id="GO:0009099">
    <property type="term" value="P:L-valine biosynthetic process"/>
    <property type="evidence" value="ECO:0007669"/>
    <property type="project" value="UniProtKB-UniPathway"/>
</dbReference>
<dbReference type="GO" id="GO:0009098">
    <property type="term" value="P:L-leucine biosynthetic process"/>
    <property type="evidence" value="ECO:0007669"/>
    <property type="project" value="UniProtKB-UniPathway"/>
</dbReference>
<proteinExistence type="inferred from homology"/>
<dbReference type="GO" id="GO:0009097">
    <property type="term" value="P:isoleucine biosynthetic process"/>
    <property type="evidence" value="ECO:0007669"/>
    <property type="project" value="UniProtKB-UniPathway"/>
</dbReference>
<keyword evidence="11 17" id="KW-0100">Branched-chain amino acid biosynthesis</keyword>
<dbReference type="Pfam" id="PF01063">
    <property type="entry name" value="Aminotran_4"/>
    <property type="match status" value="1"/>
</dbReference>
<dbReference type="NCBIfam" id="TIGR01122">
    <property type="entry name" value="ilvE_I"/>
    <property type="match status" value="1"/>
</dbReference>
<keyword evidence="10 16" id="KW-0663">Pyridoxal phosphate</keyword>
<dbReference type="Proteomes" id="UP000366872">
    <property type="component" value="Unassembled WGS sequence"/>
</dbReference>
<dbReference type="Gene3D" id="3.30.470.10">
    <property type="match status" value="1"/>
</dbReference>
<comment type="catalytic activity">
    <reaction evidence="13 17">
        <text>L-isoleucine + 2-oxoglutarate = (S)-3-methyl-2-oxopentanoate + L-glutamate</text>
        <dbReference type="Rhea" id="RHEA:24801"/>
        <dbReference type="ChEBI" id="CHEBI:16810"/>
        <dbReference type="ChEBI" id="CHEBI:29985"/>
        <dbReference type="ChEBI" id="CHEBI:35146"/>
        <dbReference type="ChEBI" id="CHEBI:58045"/>
        <dbReference type="EC" id="2.6.1.42"/>
    </reaction>
</comment>
<evidence type="ECO:0000256" key="14">
    <source>
        <dbReference type="ARBA" id="ARBA00049229"/>
    </source>
</evidence>
<dbReference type="InterPro" id="IPR005785">
    <property type="entry name" value="B_amino_transI"/>
</dbReference>
<evidence type="ECO:0000256" key="4">
    <source>
        <dbReference type="ARBA" id="ARBA00004931"/>
    </source>
</evidence>
<evidence type="ECO:0000256" key="8">
    <source>
        <dbReference type="ARBA" id="ARBA00022605"/>
    </source>
</evidence>
<comment type="catalytic activity">
    <reaction evidence="14 17">
        <text>L-leucine + 2-oxoglutarate = 4-methyl-2-oxopentanoate + L-glutamate</text>
        <dbReference type="Rhea" id="RHEA:18321"/>
        <dbReference type="ChEBI" id="CHEBI:16810"/>
        <dbReference type="ChEBI" id="CHEBI:17865"/>
        <dbReference type="ChEBI" id="CHEBI:29985"/>
        <dbReference type="ChEBI" id="CHEBI:57427"/>
        <dbReference type="EC" id="2.6.1.42"/>
    </reaction>
</comment>
<dbReference type="InterPro" id="IPR043131">
    <property type="entry name" value="BCAT-like_N"/>
</dbReference>
<evidence type="ECO:0000256" key="17">
    <source>
        <dbReference type="RuleBase" id="RU364094"/>
    </source>
</evidence>
<dbReference type="EC" id="2.6.1.42" evidence="17"/>
<comment type="function">
    <text evidence="2 17">Acts on leucine, isoleucine and valine.</text>
</comment>
<evidence type="ECO:0000256" key="16">
    <source>
        <dbReference type="RuleBase" id="RU004516"/>
    </source>
</evidence>
<evidence type="ECO:0000256" key="9">
    <source>
        <dbReference type="ARBA" id="ARBA00022679"/>
    </source>
</evidence>
<comment type="similarity">
    <text evidence="6 15">Belongs to the class-IV pyridoxal-phosphate-dependent aminotransferase family.</text>
</comment>
<dbReference type="PANTHER" id="PTHR42743">
    <property type="entry name" value="AMINO-ACID AMINOTRANSFERASE"/>
    <property type="match status" value="1"/>
</dbReference>
<dbReference type="CDD" id="cd01558">
    <property type="entry name" value="D-AAT_like"/>
    <property type="match status" value="1"/>
</dbReference>
<organism evidence="18 19">
    <name type="scientific">Pontiella desulfatans</name>
    <dbReference type="NCBI Taxonomy" id="2750659"/>
    <lineage>
        <taxon>Bacteria</taxon>
        <taxon>Pseudomonadati</taxon>
        <taxon>Kiritimatiellota</taxon>
        <taxon>Kiritimatiellia</taxon>
        <taxon>Kiritimatiellales</taxon>
        <taxon>Pontiellaceae</taxon>
        <taxon>Pontiella</taxon>
    </lineage>
</organism>
<dbReference type="Gene3D" id="3.20.10.10">
    <property type="entry name" value="D-amino Acid Aminotransferase, subunit A, domain 2"/>
    <property type="match status" value="1"/>
</dbReference>
<reference evidence="18 19" key="1">
    <citation type="submission" date="2019-04" db="EMBL/GenBank/DDBJ databases">
        <authorList>
            <person name="Van Vliet M D."/>
        </authorList>
    </citation>
    <scope>NUCLEOTIDE SEQUENCE [LARGE SCALE GENOMIC DNA]</scope>
    <source>
        <strain evidence="18 19">F1</strain>
    </source>
</reference>
<dbReference type="SUPFAM" id="SSF56752">
    <property type="entry name" value="D-aminoacid aminotransferase-like PLP-dependent enzymes"/>
    <property type="match status" value="1"/>
</dbReference>
<evidence type="ECO:0000313" key="18">
    <source>
        <dbReference type="EMBL" id="VGO12850.1"/>
    </source>
</evidence>
<accession>A0A6C2TYU1</accession>
<comment type="catalytic activity">
    <reaction evidence="12 17">
        <text>L-valine + 2-oxoglutarate = 3-methyl-2-oxobutanoate + L-glutamate</text>
        <dbReference type="Rhea" id="RHEA:24813"/>
        <dbReference type="ChEBI" id="CHEBI:11851"/>
        <dbReference type="ChEBI" id="CHEBI:16810"/>
        <dbReference type="ChEBI" id="CHEBI:29985"/>
        <dbReference type="ChEBI" id="CHEBI:57762"/>
        <dbReference type="EC" id="2.6.1.42"/>
    </reaction>
</comment>
<evidence type="ECO:0000256" key="13">
    <source>
        <dbReference type="ARBA" id="ARBA00048798"/>
    </source>
</evidence>
<evidence type="ECO:0000256" key="2">
    <source>
        <dbReference type="ARBA" id="ARBA00003109"/>
    </source>
</evidence>
<evidence type="ECO:0000256" key="5">
    <source>
        <dbReference type="ARBA" id="ARBA00005072"/>
    </source>
</evidence>
<keyword evidence="9 17" id="KW-0808">Transferase</keyword>
<dbReference type="FunFam" id="3.20.10.10:FF:000002">
    <property type="entry name" value="D-alanine aminotransferase"/>
    <property type="match status" value="1"/>
</dbReference>
<dbReference type="EMBL" id="CAAHFG010000001">
    <property type="protein sequence ID" value="VGO12850.1"/>
    <property type="molecule type" value="Genomic_DNA"/>
</dbReference>
<evidence type="ECO:0000313" key="19">
    <source>
        <dbReference type="Proteomes" id="UP000366872"/>
    </source>
</evidence>
<dbReference type="UniPathway" id="UPA00048">
    <property type="reaction ID" value="UER00073"/>
</dbReference>
<comment type="pathway">
    <text evidence="3 17">Amino-acid biosynthesis; L-isoleucine biosynthesis; L-isoleucine from 2-oxobutanoate: step 4/4.</text>
</comment>
<comment type="cofactor">
    <cofactor evidence="1 16">
        <name>pyridoxal 5'-phosphate</name>
        <dbReference type="ChEBI" id="CHEBI:597326"/>
    </cofactor>
</comment>
<dbReference type="InterPro" id="IPR036038">
    <property type="entry name" value="Aminotransferase-like"/>
</dbReference>
<dbReference type="InterPro" id="IPR050571">
    <property type="entry name" value="Class-IV_PLP-Dep_Aminotrnsfr"/>
</dbReference>
<dbReference type="PANTHER" id="PTHR42743:SF11">
    <property type="entry name" value="AMINODEOXYCHORISMATE LYASE"/>
    <property type="match status" value="1"/>
</dbReference>
<gene>
    <name evidence="18" type="primary">ilvE_1</name>
    <name evidence="17" type="synonym">ilvE</name>
    <name evidence="18" type="ORF">PDESU_01404</name>
</gene>
<dbReference type="UniPathway" id="UPA00049">
    <property type="reaction ID" value="UER00062"/>
</dbReference>
<evidence type="ECO:0000256" key="11">
    <source>
        <dbReference type="ARBA" id="ARBA00023304"/>
    </source>
</evidence>
<protein>
    <recommendedName>
        <fullName evidence="17">Branched-chain-amino-acid aminotransferase</fullName>
        <shortName evidence="17">BCAT</shortName>
        <ecNumber evidence="17">2.6.1.42</ecNumber>
    </recommendedName>
</protein>
<dbReference type="InterPro" id="IPR001544">
    <property type="entry name" value="Aminotrans_IV"/>
</dbReference>
<evidence type="ECO:0000256" key="12">
    <source>
        <dbReference type="ARBA" id="ARBA00048212"/>
    </source>
</evidence>